<dbReference type="Gene3D" id="2.40.128.200">
    <property type="match status" value="1"/>
</dbReference>
<feature type="domain" description="C-type lysozyme inhibitor" evidence="7">
    <location>
        <begin position="231"/>
        <end position="297"/>
    </location>
</feature>
<keyword evidence="4" id="KW-0449">Lipoprotein</keyword>
<evidence type="ECO:0000256" key="2">
    <source>
        <dbReference type="ARBA" id="ARBA00023136"/>
    </source>
</evidence>
<keyword evidence="9" id="KW-1185">Reference proteome</keyword>
<sequence length="302" mass="33445">MKRLSVFVALAIFLLPVPQTLASPDVDFPQEGQSYGGKVRSGPGMQYQQVGSLYENDRILILNATGVMMNGYEWFQIRYRNGRTGYQWGGLICSQKPYQTIYQVCAPRQPASNRQATNAAPAQPNAQMQVNGYNASQVFHSGGSFSQAGGGQWEELNDQGRVAFRFQEQNRDEWSVYLFDASRNVSLQLDLHRKQVMYGIGNQEKTPLYAITNAIADVVPQADTNVIHVQYTCPEGLPLDVTYYNEGDGYLLFGYDSPEKVRLDQVPSGSGALYSNGRYSIHSKGDSVAITTPGGTDVCHKL</sequence>
<keyword evidence="3" id="KW-0564">Palmitate</keyword>
<dbReference type="RefSeq" id="WP_103223375.1">
    <property type="nucleotide sequence ID" value="NZ_PPCN01000007.1"/>
</dbReference>
<feature type="chain" id="PRO_5015666050" evidence="5">
    <location>
        <begin position="23"/>
        <end position="302"/>
    </location>
</feature>
<evidence type="ECO:0000259" key="6">
    <source>
        <dbReference type="Pfam" id="PF08239"/>
    </source>
</evidence>
<comment type="caution">
    <text evidence="8">The sequence shown here is derived from an EMBL/GenBank/DDBJ whole genome shotgun (WGS) entry which is preliminary data.</text>
</comment>
<dbReference type="Proteomes" id="UP000236959">
    <property type="component" value="Unassembled WGS sequence"/>
</dbReference>
<dbReference type="OrthoDB" id="8457000at2"/>
<keyword evidence="1 5" id="KW-0732">Signal</keyword>
<evidence type="ECO:0000313" key="9">
    <source>
        <dbReference type="Proteomes" id="UP000236959"/>
    </source>
</evidence>
<keyword evidence="2" id="KW-0472">Membrane</keyword>
<proteinExistence type="predicted"/>
<name>A0A2S3UQJ1_9HYPH</name>
<accession>A0A2S3UQJ1</accession>
<evidence type="ECO:0000256" key="5">
    <source>
        <dbReference type="SAM" id="SignalP"/>
    </source>
</evidence>
<dbReference type="Pfam" id="PF08239">
    <property type="entry name" value="SH3_3"/>
    <property type="match status" value="1"/>
</dbReference>
<evidence type="ECO:0000256" key="4">
    <source>
        <dbReference type="ARBA" id="ARBA00023288"/>
    </source>
</evidence>
<dbReference type="InterPro" id="IPR018660">
    <property type="entry name" value="MliC"/>
</dbReference>
<dbReference type="InterPro" id="IPR003646">
    <property type="entry name" value="SH3-like_bac-type"/>
</dbReference>
<evidence type="ECO:0000313" key="8">
    <source>
        <dbReference type="EMBL" id="POF29977.1"/>
    </source>
</evidence>
<gene>
    <name evidence="8" type="ORF">CLV41_1071</name>
</gene>
<feature type="domain" description="SH3b" evidence="6">
    <location>
        <begin position="38"/>
        <end position="86"/>
    </location>
</feature>
<feature type="signal peptide" evidence="5">
    <location>
        <begin position="1"/>
        <end position="22"/>
    </location>
</feature>
<dbReference type="Pfam" id="PF09864">
    <property type="entry name" value="MliC"/>
    <property type="match status" value="1"/>
</dbReference>
<dbReference type="Gene3D" id="2.30.30.40">
    <property type="entry name" value="SH3 Domains"/>
    <property type="match status" value="1"/>
</dbReference>
<evidence type="ECO:0000256" key="3">
    <source>
        <dbReference type="ARBA" id="ARBA00023139"/>
    </source>
</evidence>
<dbReference type="AlphaFoldDB" id="A0A2S3UQJ1"/>
<protein>
    <submittedName>
        <fullName evidence="8">SH3 domain-containing protein</fullName>
    </submittedName>
</protein>
<dbReference type="InterPro" id="IPR036328">
    <property type="entry name" value="MliC_sf"/>
</dbReference>
<reference evidence="8 9" key="1">
    <citation type="submission" date="2018-01" db="EMBL/GenBank/DDBJ databases">
        <title>Genomic Encyclopedia of Archaeal and Bacterial Type Strains, Phase II (KMG-II): from individual species to whole genera.</title>
        <authorList>
            <person name="Goeker M."/>
        </authorList>
    </citation>
    <scope>NUCLEOTIDE SEQUENCE [LARGE SCALE GENOMIC DNA]</scope>
    <source>
        <strain evidence="8 9">DSM 17023</strain>
    </source>
</reference>
<organism evidence="8 9">
    <name type="scientific">Roseibium marinum</name>
    <dbReference type="NCBI Taxonomy" id="281252"/>
    <lineage>
        <taxon>Bacteria</taxon>
        <taxon>Pseudomonadati</taxon>
        <taxon>Pseudomonadota</taxon>
        <taxon>Alphaproteobacteria</taxon>
        <taxon>Hyphomicrobiales</taxon>
        <taxon>Stappiaceae</taxon>
        <taxon>Roseibium</taxon>
    </lineage>
</organism>
<dbReference type="EMBL" id="PPCN01000007">
    <property type="protein sequence ID" value="POF29977.1"/>
    <property type="molecule type" value="Genomic_DNA"/>
</dbReference>
<dbReference type="SUPFAM" id="SSF141488">
    <property type="entry name" value="YdhA-like"/>
    <property type="match status" value="1"/>
</dbReference>
<evidence type="ECO:0000256" key="1">
    <source>
        <dbReference type="ARBA" id="ARBA00022729"/>
    </source>
</evidence>
<evidence type="ECO:0000259" key="7">
    <source>
        <dbReference type="Pfam" id="PF09864"/>
    </source>
</evidence>